<accession>A0A8X8AW46</accession>
<dbReference type="OrthoDB" id="1711387at2759"/>
<protein>
    <recommendedName>
        <fullName evidence="3">SET domain-containing protein</fullName>
    </recommendedName>
</protein>
<name>A0A8X8AW46_BRACI</name>
<sequence>MSGSFEFQGLPVTWATMERKNMRGHEDACYSRWSQLRKSDIYGLTDVPVADGSSEPLKGDIPRVADFLHETGGPKPRFHVVLSRNVPVGEEVCGTYEENVEPKHRKDLRSVHLGVLRM</sequence>
<dbReference type="AlphaFoldDB" id="A0A8X8AW46"/>
<gene>
    <name evidence="1" type="ORF">Bca52824_018146</name>
</gene>
<comment type="caution">
    <text evidence="1">The sequence shown here is derived from an EMBL/GenBank/DDBJ whole genome shotgun (WGS) entry which is preliminary data.</text>
</comment>
<keyword evidence="2" id="KW-1185">Reference proteome</keyword>
<organism evidence="1 2">
    <name type="scientific">Brassica carinata</name>
    <name type="common">Ethiopian mustard</name>
    <name type="synonym">Abyssinian cabbage</name>
    <dbReference type="NCBI Taxonomy" id="52824"/>
    <lineage>
        <taxon>Eukaryota</taxon>
        <taxon>Viridiplantae</taxon>
        <taxon>Streptophyta</taxon>
        <taxon>Embryophyta</taxon>
        <taxon>Tracheophyta</taxon>
        <taxon>Spermatophyta</taxon>
        <taxon>Magnoliopsida</taxon>
        <taxon>eudicotyledons</taxon>
        <taxon>Gunneridae</taxon>
        <taxon>Pentapetalae</taxon>
        <taxon>rosids</taxon>
        <taxon>malvids</taxon>
        <taxon>Brassicales</taxon>
        <taxon>Brassicaceae</taxon>
        <taxon>Brassiceae</taxon>
        <taxon>Brassica</taxon>
    </lineage>
</organism>
<evidence type="ECO:0008006" key="3">
    <source>
        <dbReference type="Google" id="ProtNLM"/>
    </source>
</evidence>
<dbReference type="EMBL" id="JAAMPC010000004">
    <property type="protein sequence ID" value="KAG2315024.1"/>
    <property type="molecule type" value="Genomic_DNA"/>
</dbReference>
<reference evidence="1 2" key="1">
    <citation type="submission" date="2020-02" db="EMBL/GenBank/DDBJ databases">
        <authorList>
            <person name="Ma Q."/>
            <person name="Huang Y."/>
            <person name="Song X."/>
            <person name="Pei D."/>
        </authorList>
    </citation>
    <scope>NUCLEOTIDE SEQUENCE [LARGE SCALE GENOMIC DNA]</scope>
    <source>
        <strain evidence="1">Sxm20200214</strain>
        <tissue evidence="1">Leaf</tissue>
    </source>
</reference>
<dbReference type="Proteomes" id="UP000886595">
    <property type="component" value="Unassembled WGS sequence"/>
</dbReference>
<evidence type="ECO:0000313" key="2">
    <source>
        <dbReference type="Proteomes" id="UP000886595"/>
    </source>
</evidence>
<proteinExistence type="predicted"/>
<evidence type="ECO:0000313" key="1">
    <source>
        <dbReference type="EMBL" id="KAG2315024.1"/>
    </source>
</evidence>